<dbReference type="Gene3D" id="3.40.50.150">
    <property type="entry name" value="Vaccinia Virus protein VP39"/>
    <property type="match status" value="2"/>
</dbReference>
<dbReference type="GO" id="GO:0032259">
    <property type="term" value="P:methylation"/>
    <property type="evidence" value="ECO:0007669"/>
    <property type="project" value="UniProtKB-KW"/>
</dbReference>
<accession>A0ABU5U1N9</accession>
<keyword evidence="4" id="KW-0808">Transferase</keyword>
<protein>
    <recommendedName>
        <fullName evidence="2">site-specific DNA-methyltransferase (cytosine-N(4)-specific)</fullName>
        <ecNumber evidence="2">2.1.1.113</ecNumber>
    </recommendedName>
</protein>
<proteinExistence type="inferred from homology"/>
<dbReference type="InterPro" id="IPR029063">
    <property type="entry name" value="SAM-dependent_MTases_sf"/>
</dbReference>
<keyword evidence="6" id="KW-0680">Restriction system</keyword>
<evidence type="ECO:0000256" key="2">
    <source>
        <dbReference type="ARBA" id="ARBA00012185"/>
    </source>
</evidence>
<evidence type="ECO:0000256" key="7">
    <source>
        <dbReference type="ARBA" id="ARBA00023125"/>
    </source>
</evidence>
<keyword evidence="7" id="KW-0238">DNA-binding</keyword>
<dbReference type="EMBL" id="JAYGHT010000097">
    <property type="protein sequence ID" value="MEA5520812.1"/>
    <property type="molecule type" value="Genomic_DNA"/>
</dbReference>
<comment type="similarity">
    <text evidence="1">Belongs to the N(4)/N(6)-methyltransferase family. N(4) subfamily.</text>
</comment>
<evidence type="ECO:0000313" key="11">
    <source>
        <dbReference type="Proteomes" id="UP001301728"/>
    </source>
</evidence>
<dbReference type="SUPFAM" id="SSF53335">
    <property type="entry name" value="S-adenosyl-L-methionine-dependent methyltransferases"/>
    <property type="match status" value="2"/>
</dbReference>
<evidence type="ECO:0000256" key="4">
    <source>
        <dbReference type="ARBA" id="ARBA00022679"/>
    </source>
</evidence>
<keyword evidence="11" id="KW-1185">Reference proteome</keyword>
<evidence type="ECO:0000256" key="6">
    <source>
        <dbReference type="ARBA" id="ARBA00022747"/>
    </source>
</evidence>
<evidence type="ECO:0000256" key="1">
    <source>
        <dbReference type="ARBA" id="ARBA00010203"/>
    </source>
</evidence>
<dbReference type="Pfam" id="PF01555">
    <property type="entry name" value="N6_N4_Mtase"/>
    <property type="match status" value="1"/>
</dbReference>
<dbReference type="PROSITE" id="PS00093">
    <property type="entry name" value="N4_MTASE"/>
    <property type="match status" value="1"/>
</dbReference>
<reference evidence="10 11" key="1">
    <citation type="submission" date="2023-12" db="EMBL/GenBank/DDBJ databases">
        <title>Baltic Sea Cyanobacteria.</title>
        <authorList>
            <person name="Delbaje E."/>
            <person name="Fewer D.P."/>
            <person name="Shishido T.K."/>
        </authorList>
    </citation>
    <scope>NUCLEOTIDE SEQUENCE [LARGE SCALE GENOMIC DNA]</scope>
    <source>
        <strain evidence="10 11">CCNP 1315</strain>
    </source>
</reference>
<gene>
    <name evidence="10" type="ORF">VB854_17865</name>
</gene>
<name>A0ABU5U1N9_9CYAN</name>
<comment type="catalytic activity">
    <reaction evidence="8">
        <text>a 2'-deoxycytidine in DNA + S-adenosyl-L-methionine = an N(4)-methyl-2'-deoxycytidine in DNA + S-adenosyl-L-homocysteine + H(+)</text>
        <dbReference type="Rhea" id="RHEA:16857"/>
        <dbReference type="Rhea" id="RHEA-COMP:11369"/>
        <dbReference type="Rhea" id="RHEA-COMP:13674"/>
        <dbReference type="ChEBI" id="CHEBI:15378"/>
        <dbReference type="ChEBI" id="CHEBI:57856"/>
        <dbReference type="ChEBI" id="CHEBI:59789"/>
        <dbReference type="ChEBI" id="CHEBI:85452"/>
        <dbReference type="ChEBI" id="CHEBI:137933"/>
        <dbReference type="EC" id="2.1.1.113"/>
    </reaction>
</comment>
<dbReference type="GO" id="GO:0008168">
    <property type="term" value="F:methyltransferase activity"/>
    <property type="evidence" value="ECO:0007669"/>
    <property type="project" value="UniProtKB-KW"/>
</dbReference>
<dbReference type="Proteomes" id="UP001301728">
    <property type="component" value="Unassembled WGS sequence"/>
</dbReference>
<keyword evidence="5" id="KW-0949">S-adenosyl-L-methionine</keyword>
<organism evidence="10 11">
    <name type="scientific">Limnoraphis robusta CCNP1315</name>
    <dbReference type="NCBI Taxonomy" id="3110306"/>
    <lineage>
        <taxon>Bacteria</taxon>
        <taxon>Bacillati</taxon>
        <taxon>Cyanobacteriota</taxon>
        <taxon>Cyanophyceae</taxon>
        <taxon>Oscillatoriophycideae</taxon>
        <taxon>Oscillatoriales</taxon>
        <taxon>Sirenicapillariaceae</taxon>
        <taxon>Limnoraphis</taxon>
    </lineage>
</organism>
<dbReference type="EC" id="2.1.1.113" evidence="2"/>
<evidence type="ECO:0000259" key="9">
    <source>
        <dbReference type="Pfam" id="PF01555"/>
    </source>
</evidence>
<evidence type="ECO:0000313" key="10">
    <source>
        <dbReference type="EMBL" id="MEA5520812.1"/>
    </source>
</evidence>
<dbReference type="RefSeq" id="WP_323306900.1">
    <property type="nucleotide sequence ID" value="NZ_JAYGHT010000097.1"/>
</dbReference>
<dbReference type="InterPro" id="IPR002941">
    <property type="entry name" value="DNA_methylase_N4/N6"/>
</dbReference>
<evidence type="ECO:0000256" key="5">
    <source>
        <dbReference type="ARBA" id="ARBA00022691"/>
    </source>
</evidence>
<feature type="domain" description="DNA methylase N-4/N-6" evidence="9">
    <location>
        <begin position="43"/>
        <end position="100"/>
    </location>
</feature>
<evidence type="ECO:0000256" key="8">
    <source>
        <dbReference type="ARBA" id="ARBA00049120"/>
    </source>
</evidence>
<keyword evidence="3 10" id="KW-0489">Methyltransferase</keyword>
<dbReference type="InterPro" id="IPR017985">
    <property type="entry name" value="MeTrfase_CN4_CS"/>
</dbReference>
<evidence type="ECO:0000256" key="3">
    <source>
        <dbReference type="ARBA" id="ARBA00022603"/>
    </source>
</evidence>
<comment type="caution">
    <text evidence="10">The sequence shown here is derived from an EMBL/GenBank/DDBJ whole genome shotgun (WGS) entry which is preliminary data.</text>
</comment>
<sequence length="477" mass="55352">MIKETTDLFPTERQRLFDRLSDKLETANNLSRKVVSFQANKDEPIYRWFKYKEGFSSTLVKYFLSEYSKKPGRVLDPFAGAGTTLFAGQEIGWESYGVELLPVGAFVMKTREAINHIDKEKLRNIVKNLWTELQKIDKFENHIKHISITKDAFPDDTEEYLNKYLTYCSGIKDENIQTVLKFAAFTILEEISFTRKDGQYLRWDSRCKRDLNGKPFDKGKILSFEEAVKVKLNQIIQDLSPSQAISLFDNIEPNGNGIKKKPVNVIEGTCLEELPKFKDNFFDFTVTSPPYCNRYDYTRTYALELVFLGYDNDQVRNLRQTMLSCTVENKEKVEHLREFYSSIGKDKSFDKILEVYQNSSAMTEVNSVLDELNKLEKLNNSNIARMVKNYFLEMCFVIYEMARITKSGGYCVMVNDNVRYGGEEIPVDLILSEFAENFGFNVNKIFVLPRGKGNSSQQMGSYGRTEVRKCVYLWQKQ</sequence>